<organism evidence="2 3">
    <name type="scientific">Clostridium innocuum</name>
    <dbReference type="NCBI Taxonomy" id="1522"/>
    <lineage>
        <taxon>Bacteria</taxon>
        <taxon>Bacillati</taxon>
        <taxon>Bacillota</taxon>
        <taxon>Clostridia</taxon>
        <taxon>Eubacteriales</taxon>
        <taxon>Clostridiaceae</taxon>
        <taxon>Clostridium</taxon>
    </lineage>
</organism>
<dbReference type="SUPFAM" id="SSF88659">
    <property type="entry name" value="Sigma3 and sigma4 domains of RNA polymerase sigma factors"/>
    <property type="match status" value="1"/>
</dbReference>
<gene>
    <name evidence="2" type="ORF">CIAN88_06435</name>
</gene>
<dbReference type="InterPro" id="IPR013324">
    <property type="entry name" value="RNA_pol_sigma_r3/r4-like"/>
</dbReference>
<accession>A0A099IAL2</accession>
<dbReference type="Pfam" id="PF04545">
    <property type="entry name" value="Sigma70_r4"/>
    <property type="match status" value="1"/>
</dbReference>
<dbReference type="NCBIfam" id="TIGR02937">
    <property type="entry name" value="sigma70-ECF"/>
    <property type="match status" value="1"/>
</dbReference>
<dbReference type="Proteomes" id="UP000030008">
    <property type="component" value="Unassembled WGS sequence"/>
</dbReference>
<dbReference type="InterPro" id="IPR007630">
    <property type="entry name" value="RNA_pol_sigma70_r4"/>
</dbReference>
<evidence type="ECO:0000313" key="3">
    <source>
        <dbReference type="Proteomes" id="UP000030008"/>
    </source>
</evidence>
<proteinExistence type="predicted"/>
<dbReference type="RefSeq" id="WP_044904685.1">
    <property type="nucleotide sequence ID" value="NZ_JQIF01000026.1"/>
</dbReference>
<dbReference type="InterPro" id="IPR036388">
    <property type="entry name" value="WH-like_DNA-bd_sf"/>
</dbReference>
<dbReference type="GO" id="GO:0003700">
    <property type="term" value="F:DNA-binding transcription factor activity"/>
    <property type="evidence" value="ECO:0007669"/>
    <property type="project" value="InterPro"/>
</dbReference>
<evidence type="ECO:0000313" key="2">
    <source>
        <dbReference type="EMBL" id="KGJ53913.1"/>
    </source>
</evidence>
<dbReference type="GO" id="GO:0006352">
    <property type="term" value="P:DNA-templated transcription initiation"/>
    <property type="evidence" value="ECO:0007669"/>
    <property type="project" value="InterPro"/>
</dbReference>
<reference evidence="2 3" key="1">
    <citation type="submission" date="2014-08" db="EMBL/GenBank/DDBJ databases">
        <title>Clostridium innocuum, an unnegligible vancomycin-resistant pathogen causing extra-intestinal infections.</title>
        <authorList>
            <person name="Feng Y."/>
            <person name="Chiu C.-H."/>
        </authorList>
    </citation>
    <scope>NUCLEOTIDE SEQUENCE [LARGE SCALE GENOMIC DNA]</scope>
    <source>
        <strain evidence="2 3">AN88</strain>
    </source>
</reference>
<protein>
    <submittedName>
        <fullName evidence="2">RNA polymerase sigma 70</fullName>
    </submittedName>
</protein>
<dbReference type="InterPro" id="IPR014284">
    <property type="entry name" value="RNA_pol_sigma-70_dom"/>
</dbReference>
<feature type="domain" description="RNA polymerase sigma-70 region 4" evidence="1">
    <location>
        <begin position="89"/>
        <end position="137"/>
    </location>
</feature>
<dbReference type="AlphaFoldDB" id="A0A099IAL2"/>
<evidence type="ECO:0000259" key="1">
    <source>
        <dbReference type="Pfam" id="PF04545"/>
    </source>
</evidence>
<dbReference type="EMBL" id="JQIF01000026">
    <property type="protein sequence ID" value="KGJ53913.1"/>
    <property type="molecule type" value="Genomic_DNA"/>
</dbReference>
<comment type="caution">
    <text evidence="2">The sequence shown here is derived from an EMBL/GenBank/DDBJ whole genome shotgun (WGS) entry which is preliminary data.</text>
</comment>
<dbReference type="Gene3D" id="1.10.10.10">
    <property type="entry name" value="Winged helix-like DNA-binding domain superfamily/Winged helix DNA-binding domain"/>
    <property type="match status" value="1"/>
</dbReference>
<sequence>MSYSKEHKEHIEYTFAAFCRVVLRNAALSAYRDIGRRRKHEISLDYLMSERYYNPSVTDNYFEEPIQPTIFSVCGERIEIENERLAKAFSILSKQRQEVLVLYFFFRYTDKKIGEKYGRSRTTVNYWKLAALKQLRKEWERLEHEERKANTF</sequence>
<name>A0A099IAL2_CLOIN</name>